<dbReference type="PANTHER" id="PTHR46797">
    <property type="entry name" value="HTH-TYPE TRANSCRIPTIONAL REGULATOR"/>
    <property type="match status" value="1"/>
</dbReference>
<organism evidence="3 4">
    <name type="scientific">Geodermatophilus maliterrae</name>
    <dbReference type="NCBI Taxonomy" id="3162531"/>
    <lineage>
        <taxon>Bacteria</taxon>
        <taxon>Bacillati</taxon>
        <taxon>Actinomycetota</taxon>
        <taxon>Actinomycetes</taxon>
        <taxon>Geodermatophilales</taxon>
        <taxon>Geodermatophilaceae</taxon>
        <taxon>Geodermatophilus</taxon>
    </lineage>
</organism>
<keyword evidence="4" id="KW-1185">Reference proteome</keyword>
<dbReference type="CDD" id="cd02209">
    <property type="entry name" value="cupin_XRE_C"/>
    <property type="match status" value="1"/>
</dbReference>
<dbReference type="EMBL" id="JBFNXQ010000005">
    <property type="protein sequence ID" value="MEX5717289.1"/>
    <property type="molecule type" value="Genomic_DNA"/>
</dbReference>
<evidence type="ECO:0000313" key="3">
    <source>
        <dbReference type="EMBL" id="MEX5717289.1"/>
    </source>
</evidence>
<dbReference type="RefSeq" id="WP_369202980.1">
    <property type="nucleotide sequence ID" value="NZ_JBFNXQ010000005.1"/>
</dbReference>
<dbReference type="InterPro" id="IPR010982">
    <property type="entry name" value="Lambda_DNA-bd_dom_sf"/>
</dbReference>
<dbReference type="InterPro" id="IPR050807">
    <property type="entry name" value="TransReg_Diox_bact_type"/>
</dbReference>
<gene>
    <name evidence="3" type="ORF">ABQ292_02770</name>
</gene>
<dbReference type="CDD" id="cd00093">
    <property type="entry name" value="HTH_XRE"/>
    <property type="match status" value="1"/>
</dbReference>
<feature type="domain" description="HTH cro/C1-type" evidence="2">
    <location>
        <begin position="16"/>
        <end position="70"/>
    </location>
</feature>
<dbReference type="PROSITE" id="PS50943">
    <property type="entry name" value="HTH_CROC1"/>
    <property type="match status" value="1"/>
</dbReference>
<protein>
    <submittedName>
        <fullName evidence="3">Helix-turn-helix domain-containing protein</fullName>
    </submittedName>
</protein>
<accession>A0ABV3X9R9</accession>
<comment type="caution">
    <text evidence="3">The sequence shown here is derived from an EMBL/GenBank/DDBJ whole genome shotgun (WGS) entry which is preliminary data.</text>
</comment>
<dbReference type="InterPro" id="IPR001387">
    <property type="entry name" value="Cro/C1-type_HTH"/>
</dbReference>
<evidence type="ECO:0000256" key="1">
    <source>
        <dbReference type="ARBA" id="ARBA00023125"/>
    </source>
</evidence>
<keyword evidence="1" id="KW-0238">DNA-binding</keyword>
<dbReference type="InterPro" id="IPR013096">
    <property type="entry name" value="Cupin_2"/>
</dbReference>
<dbReference type="SMART" id="SM00530">
    <property type="entry name" value="HTH_XRE"/>
    <property type="match status" value="1"/>
</dbReference>
<dbReference type="Proteomes" id="UP001560045">
    <property type="component" value="Unassembled WGS sequence"/>
</dbReference>
<reference evidence="3 4" key="1">
    <citation type="submission" date="2024-06" db="EMBL/GenBank/DDBJ databases">
        <title>Draft genome sequence of Geodermatophilus badlandi, a novel member of the Geodermatophilaceae isolated from badland sedimentary rocks in the Red desert, Wyoming, USA.</title>
        <authorList>
            <person name="Ben Tekaya S."/>
            <person name="Nouioui I."/>
            <person name="Flores G.M."/>
            <person name="Shaal M.N."/>
            <person name="Bredoire F."/>
            <person name="Basile F."/>
            <person name="Van Diepen L."/>
            <person name="Ward N.L."/>
        </authorList>
    </citation>
    <scope>NUCLEOTIDE SEQUENCE [LARGE SCALE GENOMIC DNA]</scope>
    <source>
        <strain evidence="3 4">WL48A</strain>
    </source>
</reference>
<evidence type="ECO:0000259" key="2">
    <source>
        <dbReference type="PROSITE" id="PS50943"/>
    </source>
</evidence>
<dbReference type="InterPro" id="IPR011051">
    <property type="entry name" value="RmlC_Cupin_sf"/>
</dbReference>
<proteinExistence type="predicted"/>
<dbReference type="Gene3D" id="2.60.120.10">
    <property type="entry name" value="Jelly Rolls"/>
    <property type="match status" value="1"/>
</dbReference>
<dbReference type="SUPFAM" id="SSF47413">
    <property type="entry name" value="lambda repressor-like DNA-binding domains"/>
    <property type="match status" value="1"/>
</dbReference>
<sequence>MTVEVVAVNELIGQRVRHHRTTRGWTLDELADRSGVSRRMLITIEHGEGNPSIATLLRISDALGVGLPVLVDVERPRAVTVTAAGQAPVLWRGPHGGQALLVAGTEPPDVVELWEWTLQPGEAHTSEAHSAGTRELLLVLDGVVGLRVGDRTEQLQAGDSAAFAGDVAHGYASPADATTPARFALTVFQPHVTGGRA</sequence>
<dbReference type="Gene3D" id="1.10.260.40">
    <property type="entry name" value="lambda repressor-like DNA-binding domains"/>
    <property type="match status" value="1"/>
</dbReference>
<dbReference type="Pfam" id="PF07883">
    <property type="entry name" value="Cupin_2"/>
    <property type="match status" value="1"/>
</dbReference>
<dbReference type="Pfam" id="PF01381">
    <property type="entry name" value="HTH_3"/>
    <property type="match status" value="1"/>
</dbReference>
<dbReference type="InterPro" id="IPR014710">
    <property type="entry name" value="RmlC-like_jellyroll"/>
</dbReference>
<name>A0ABV3X9R9_9ACTN</name>
<evidence type="ECO:0000313" key="4">
    <source>
        <dbReference type="Proteomes" id="UP001560045"/>
    </source>
</evidence>
<dbReference type="SUPFAM" id="SSF51182">
    <property type="entry name" value="RmlC-like cupins"/>
    <property type="match status" value="1"/>
</dbReference>
<dbReference type="PANTHER" id="PTHR46797:SF1">
    <property type="entry name" value="METHYLPHOSPHONATE SYNTHASE"/>
    <property type="match status" value="1"/>
</dbReference>